<dbReference type="GO" id="GO:0005524">
    <property type="term" value="F:ATP binding"/>
    <property type="evidence" value="ECO:0007669"/>
    <property type="project" value="UniProtKB-KW"/>
</dbReference>
<dbReference type="InterPro" id="IPR017945">
    <property type="entry name" value="DHBP_synth_RibB-like_a/b_dom"/>
</dbReference>
<reference evidence="13" key="1">
    <citation type="submission" date="2019-08" db="EMBL/GenBank/DDBJ databases">
        <authorList>
            <person name="Kucharzyk K."/>
            <person name="Murdoch R.W."/>
            <person name="Higgins S."/>
            <person name="Loffler F."/>
        </authorList>
    </citation>
    <scope>NUCLEOTIDE SEQUENCE</scope>
</reference>
<keyword evidence="4" id="KW-0963">Cytoplasm</keyword>
<dbReference type="PROSITE" id="PS51163">
    <property type="entry name" value="YRDC"/>
    <property type="match status" value="1"/>
</dbReference>
<evidence type="ECO:0000256" key="7">
    <source>
        <dbReference type="ARBA" id="ARBA00022695"/>
    </source>
</evidence>
<comment type="similarity">
    <text evidence="2">Belongs to the SUA5 family.</text>
</comment>
<evidence type="ECO:0000256" key="10">
    <source>
        <dbReference type="ARBA" id="ARBA00029774"/>
    </source>
</evidence>
<evidence type="ECO:0000256" key="6">
    <source>
        <dbReference type="ARBA" id="ARBA00022694"/>
    </source>
</evidence>
<evidence type="ECO:0000256" key="1">
    <source>
        <dbReference type="ARBA" id="ARBA00004496"/>
    </source>
</evidence>
<dbReference type="GO" id="GO:0000049">
    <property type="term" value="F:tRNA binding"/>
    <property type="evidence" value="ECO:0007669"/>
    <property type="project" value="TreeGrafter"/>
</dbReference>
<evidence type="ECO:0000313" key="13">
    <source>
        <dbReference type="EMBL" id="MPN06603.1"/>
    </source>
</evidence>
<evidence type="ECO:0000256" key="5">
    <source>
        <dbReference type="ARBA" id="ARBA00022679"/>
    </source>
</evidence>
<dbReference type="InterPro" id="IPR006070">
    <property type="entry name" value="Sua5-like_dom"/>
</dbReference>
<evidence type="ECO:0000256" key="8">
    <source>
        <dbReference type="ARBA" id="ARBA00022741"/>
    </source>
</evidence>
<sequence length="107" mass="12106">MDTPLTIIYPKARNLAPHCIAPDGHVAIRIVRDDFCKDLIREFGKPIVSTSANISGEPAPMIFPEISRDIIESVDYAVQYRRHVLSAVRPSTIIRLTGEWEYEVVRS</sequence>
<dbReference type="SUPFAM" id="SSF55821">
    <property type="entry name" value="YrdC/RibB"/>
    <property type="match status" value="1"/>
</dbReference>
<dbReference type="GO" id="GO:0008033">
    <property type="term" value="P:tRNA processing"/>
    <property type="evidence" value="ECO:0007669"/>
    <property type="project" value="UniProtKB-KW"/>
</dbReference>
<dbReference type="PANTHER" id="PTHR17490:SF16">
    <property type="entry name" value="THREONYLCARBAMOYL-AMP SYNTHASE"/>
    <property type="match status" value="1"/>
</dbReference>
<dbReference type="InterPro" id="IPR050156">
    <property type="entry name" value="TC-AMP_synthase_SUA5"/>
</dbReference>
<keyword evidence="9" id="KW-0067">ATP-binding</keyword>
<dbReference type="GO" id="GO:0003725">
    <property type="term" value="F:double-stranded RNA binding"/>
    <property type="evidence" value="ECO:0007669"/>
    <property type="project" value="InterPro"/>
</dbReference>
<name>A0A645F1S4_9ZZZZ</name>
<keyword evidence="5 13" id="KW-0808">Transferase</keyword>
<keyword evidence="7 13" id="KW-0548">Nucleotidyltransferase</keyword>
<proteinExistence type="inferred from homology"/>
<dbReference type="GO" id="GO:0005737">
    <property type="term" value="C:cytoplasm"/>
    <property type="evidence" value="ECO:0007669"/>
    <property type="project" value="UniProtKB-SubCell"/>
</dbReference>
<evidence type="ECO:0000256" key="4">
    <source>
        <dbReference type="ARBA" id="ARBA00022490"/>
    </source>
</evidence>
<keyword evidence="8" id="KW-0547">Nucleotide-binding</keyword>
<dbReference type="PANTHER" id="PTHR17490">
    <property type="entry name" value="SUA5"/>
    <property type="match status" value="1"/>
</dbReference>
<comment type="catalytic activity">
    <reaction evidence="11">
        <text>L-threonine + hydrogencarbonate + ATP = L-threonylcarbamoyladenylate + diphosphate + H2O</text>
        <dbReference type="Rhea" id="RHEA:36407"/>
        <dbReference type="ChEBI" id="CHEBI:15377"/>
        <dbReference type="ChEBI" id="CHEBI:17544"/>
        <dbReference type="ChEBI" id="CHEBI:30616"/>
        <dbReference type="ChEBI" id="CHEBI:33019"/>
        <dbReference type="ChEBI" id="CHEBI:57926"/>
        <dbReference type="ChEBI" id="CHEBI:73682"/>
        <dbReference type="EC" id="2.7.7.87"/>
    </reaction>
</comment>
<protein>
    <recommendedName>
        <fullName evidence="10">L-threonylcarbamoyladenylate synthase</fullName>
        <ecNumber evidence="3">2.7.7.87</ecNumber>
    </recommendedName>
    <alternativeName>
        <fullName evidence="10">L-threonylcarbamoyladenylate synthase</fullName>
    </alternativeName>
</protein>
<evidence type="ECO:0000259" key="12">
    <source>
        <dbReference type="PROSITE" id="PS51163"/>
    </source>
</evidence>
<dbReference type="GO" id="GO:0006450">
    <property type="term" value="P:regulation of translational fidelity"/>
    <property type="evidence" value="ECO:0007669"/>
    <property type="project" value="TreeGrafter"/>
</dbReference>
<feature type="domain" description="YrdC-like" evidence="12">
    <location>
        <begin position="1"/>
        <end position="107"/>
    </location>
</feature>
<dbReference type="EMBL" id="VSSQ01052531">
    <property type="protein sequence ID" value="MPN06603.1"/>
    <property type="molecule type" value="Genomic_DNA"/>
</dbReference>
<organism evidence="13">
    <name type="scientific">bioreactor metagenome</name>
    <dbReference type="NCBI Taxonomy" id="1076179"/>
    <lineage>
        <taxon>unclassified sequences</taxon>
        <taxon>metagenomes</taxon>
        <taxon>ecological metagenomes</taxon>
    </lineage>
</organism>
<gene>
    <name evidence="13" type="primary">tsaC_13</name>
    <name evidence="13" type="ORF">SDC9_153859</name>
</gene>
<dbReference type="GO" id="GO:0061710">
    <property type="term" value="F:L-threonylcarbamoyladenylate synthase"/>
    <property type="evidence" value="ECO:0007669"/>
    <property type="project" value="UniProtKB-EC"/>
</dbReference>
<comment type="subcellular location">
    <subcellularLocation>
        <location evidence="1">Cytoplasm</location>
    </subcellularLocation>
</comment>
<evidence type="ECO:0000256" key="3">
    <source>
        <dbReference type="ARBA" id="ARBA00012584"/>
    </source>
</evidence>
<dbReference type="EC" id="2.7.7.87" evidence="3"/>
<evidence type="ECO:0000256" key="11">
    <source>
        <dbReference type="ARBA" id="ARBA00048366"/>
    </source>
</evidence>
<dbReference type="AlphaFoldDB" id="A0A645F1S4"/>
<comment type="caution">
    <text evidence="13">The sequence shown here is derived from an EMBL/GenBank/DDBJ whole genome shotgun (WGS) entry which is preliminary data.</text>
</comment>
<accession>A0A645F1S4</accession>
<evidence type="ECO:0000256" key="9">
    <source>
        <dbReference type="ARBA" id="ARBA00022840"/>
    </source>
</evidence>
<dbReference type="Gene3D" id="3.90.870.10">
    <property type="entry name" value="DHBP synthase"/>
    <property type="match status" value="1"/>
</dbReference>
<evidence type="ECO:0000256" key="2">
    <source>
        <dbReference type="ARBA" id="ARBA00007663"/>
    </source>
</evidence>
<dbReference type="Pfam" id="PF01300">
    <property type="entry name" value="Sua5_yciO_yrdC"/>
    <property type="match status" value="1"/>
</dbReference>
<keyword evidence="6" id="KW-0819">tRNA processing</keyword>